<dbReference type="HOGENOM" id="CLU_028255_0_0_6"/>
<accession>F6DAZ9</accession>
<dbReference type="Gene3D" id="3.40.50.10350">
    <property type="entry name" value="Glycerate kinase, domain 1"/>
    <property type="match status" value="1"/>
</dbReference>
<reference evidence="5 6" key="1">
    <citation type="submission" date="2011-05" db="EMBL/GenBank/DDBJ databases">
        <title>Complete sequence of Thioalkalimicrobium cyclicum ALM1.</title>
        <authorList>
            <consortium name="US DOE Joint Genome Institute"/>
            <person name="Lucas S."/>
            <person name="Han J."/>
            <person name="Lapidus A."/>
            <person name="Cheng J.-F."/>
            <person name="Goodwin L."/>
            <person name="Pitluck S."/>
            <person name="Peters L."/>
            <person name="Mikhailova N."/>
            <person name="Davenport K."/>
            <person name="Han C."/>
            <person name="Tapia R."/>
            <person name="Land M."/>
            <person name="Hauser L."/>
            <person name="Kyrpides N."/>
            <person name="Ivanova N."/>
            <person name="Pagani I."/>
            <person name="Kappler U."/>
            <person name="Woyke T."/>
        </authorList>
    </citation>
    <scope>NUCLEOTIDE SEQUENCE [LARGE SCALE GENOMIC DNA]</scope>
    <source>
        <strain evidence="6">DSM 14477 / JCM 11371 / ALM1</strain>
    </source>
</reference>
<dbReference type="EMBL" id="CP002776">
    <property type="protein sequence ID" value="AEG32332.1"/>
    <property type="molecule type" value="Genomic_DNA"/>
</dbReference>
<evidence type="ECO:0000313" key="5">
    <source>
        <dbReference type="EMBL" id="AEG32332.1"/>
    </source>
</evidence>
<dbReference type="eggNOG" id="COG1929">
    <property type="taxonomic scope" value="Bacteria"/>
</dbReference>
<dbReference type="Gene3D" id="3.90.1510.10">
    <property type="entry name" value="Glycerate kinase, domain 2"/>
    <property type="match status" value="1"/>
</dbReference>
<keyword evidence="3 4" id="KW-0418">Kinase</keyword>
<organism evidence="5 6">
    <name type="scientific">Thiomicrospira cyclica (strain DSM 14477 / JCM 11371 / ALM1)</name>
    <name type="common">Thioalkalimicrobium cyclicum</name>
    <dbReference type="NCBI Taxonomy" id="717773"/>
    <lineage>
        <taxon>Bacteria</taxon>
        <taxon>Pseudomonadati</taxon>
        <taxon>Pseudomonadota</taxon>
        <taxon>Gammaproteobacteria</taxon>
        <taxon>Thiotrichales</taxon>
        <taxon>Piscirickettsiaceae</taxon>
        <taxon>Thiomicrospira</taxon>
    </lineage>
</organism>
<comment type="similarity">
    <text evidence="1 4">Belongs to the glycerate kinase type-1 family.</text>
</comment>
<dbReference type="AlphaFoldDB" id="F6DAZ9"/>
<proteinExistence type="inferred from homology"/>
<dbReference type="InterPro" id="IPR018197">
    <property type="entry name" value="Glycerate_kinase_RE-like"/>
</dbReference>
<dbReference type="SUPFAM" id="SSF110738">
    <property type="entry name" value="Glycerate kinase I"/>
    <property type="match status" value="1"/>
</dbReference>
<dbReference type="RefSeq" id="WP_013836105.1">
    <property type="nucleotide sequence ID" value="NC_015581.1"/>
</dbReference>
<dbReference type="KEGG" id="tcy:Thicy_1574"/>
<gene>
    <name evidence="5" type="ordered locus">Thicy_1574</name>
</gene>
<dbReference type="OrthoDB" id="9774290at2"/>
<dbReference type="STRING" id="717773.Thicy_1574"/>
<evidence type="ECO:0000256" key="4">
    <source>
        <dbReference type="PIRNR" id="PIRNR006078"/>
    </source>
</evidence>
<evidence type="ECO:0000256" key="3">
    <source>
        <dbReference type="ARBA" id="ARBA00022777"/>
    </source>
</evidence>
<dbReference type="PANTHER" id="PTHR21599:SF0">
    <property type="entry name" value="GLYCERATE KINASE"/>
    <property type="match status" value="1"/>
</dbReference>
<evidence type="ECO:0000313" key="6">
    <source>
        <dbReference type="Proteomes" id="UP000009232"/>
    </source>
</evidence>
<dbReference type="InterPro" id="IPR004381">
    <property type="entry name" value="Glycerate_kinase"/>
</dbReference>
<dbReference type="GO" id="GO:0031388">
    <property type="term" value="P:organic acid phosphorylation"/>
    <property type="evidence" value="ECO:0007669"/>
    <property type="project" value="UniProtKB-UniRule"/>
</dbReference>
<dbReference type="InterPro" id="IPR018193">
    <property type="entry name" value="Glyc_kinase_flavodox-like_fold"/>
</dbReference>
<keyword evidence="2 4" id="KW-0808">Transferase</keyword>
<dbReference type="PANTHER" id="PTHR21599">
    <property type="entry name" value="GLYCERATE KINASE"/>
    <property type="match status" value="1"/>
</dbReference>
<dbReference type="Pfam" id="PF02595">
    <property type="entry name" value="Gly_kinase"/>
    <property type="match status" value="1"/>
</dbReference>
<keyword evidence="6" id="KW-1185">Reference proteome</keyword>
<dbReference type="NCBIfam" id="TIGR00045">
    <property type="entry name" value="glycerate kinase"/>
    <property type="match status" value="1"/>
</dbReference>
<evidence type="ECO:0000256" key="1">
    <source>
        <dbReference type="ARBA" id="ARBA00006284"/>
    </source>
</evidence>
<sequence length="377" mass="39980">MPRILIAPDSFKGSLSAVDFCRISQQLIQQHWPEVAVISRPLSDGGEGFVDAFCYAGLAQSQSVETQDPLGRNVTAHYAWQASTQTAIVEMAQASGLPRLAPNERNPLHTSSYGAGLIIKAAIERGAQRIILGLGGSATNDGGVGALQALGIPCLDKQGRAISQGGGALQHLASIGEIPPHLQKIEWLIACDVTNPLTGPQGATAVYGPQKGLQPEQFTILENGLAHFADLVKQQFSRAILTQPGAGAAGGMAGGFIGILGAQTQNGFDLLAEATEFKQLFEQPNQPIDLVITGEGKLDAQTRHGKLPMRVAQLAQQHQVPTLALCGQLAVAPHELNEFLAIFSLVPGLVTETHALDNAPAWLEQRLYSALKLFYRG</sequence>
<dbReference type="GO" id="GO:0008887">
    <property type="term" value="F:glycerate kinase activity"/>
    <property type="evidence" value="ECO:0007669"/>
    <property type="project" value="UniProtKB-UniRule"/>
</dbReference>
<dbReference type="PIRSF" id="PIRSF006078">
    <property type="entry name" value="GlxK"/>
    <property type="match status" value="1"/>
</dbReference>
<dbReference type="InterPro" id="IPR036129">
    <property type="entry name" value="Glycerate_kinase_sf"/>
</dbReference>
<name>F6DAZ9_THICA</name>
<dbReference type="EC" id="2.7.1.31" evidence="5"/>
<dbReference type="Proteomes" id="UP000009232">
    <property type="component" value="Chromosome"/>
</dbReference>
<evidence type="ECO:0000256" key="2">
    <source>
        <dbReference type="ARBA" id="ARBA00022679"/>
    </source>
</evidence>
<protein>
    <submittedName>
        <fullName evidence="5">Glycerate kinase</fullName>
        <ecNumber evidence="5">2.7.1.31</ecNumber>
    </submittedName>
</protein>